<dbReference type="EMBL" id="CATIWC010000424">
    <property type="protein sequence ID" value="CAI8583107.1"/>
    <property type="molecule type" value="Genomic_DNA"/>
</dbReference>
<keyword evidence="2" id="KW-1185">Reference proteome</keyword>
<name>A0AAV0YF54_VICFA</name>
<reference evidence="1 2" key="1">
    <citation type="submission" date="2023-01" db="EMBL/GenBank/DDBJ databases">
        <authorList>
            <person name="Kreplak J."/>
        </authorList>
    </citation>
    <scope>NUCLEOTIDE SEQUENCE [LARGE SCALE GENOMIC DNA]</scope>
</reference>
<protein>
    <submittedName>
        <fullName evidence="1">Uncharacterized protein</fullName>
    </submittedName>
</protein>
<accession>A0AAV0YF54</accession>
<sequence>MIHPVVLANVSPRMAINEIQVSKSNQFLLKTSATVPDQLYFPPNTIISNFEMEVDLTSFGKHNRDEDDSIRSNIVLDALIPNTKPYEPGLPKPLLIAITMIPIRYFSSSLFSNLVFTDLTLLTSFEFKKLNLNFVNLPLTTTMVFDHELNHLKLTVVEFYNFGFSIVALHLFVKMHSSVLQSHERLRNFTRNLSPPSLETLSLIIMHTESEVEVGRVFMGAGCNHIVNNISWGASGLVSLILKMP</sequence>
<gene>
    <name evidence="1" type="ORF">VFH_U012000</name>
</gene>
<dbReference type="Proteomes" id="UP001157006">
    <property type="component" value="Unassembled WGS sequence"/>
</dbReference>
<organism evidence="1 2">
    <name type="scientific">Vicia faba</name>
    <name type="common">Broad bean</name>
    <name type="synonym">Faba vulgaris</name>
    <dbReference type="NCBI Taxonomy" id="3906"/>
    <lineage>
        <taxon>Eukaryota</taxon>
        <taxon>Viridiplantae</taxon>
        <taxon>Streptophyta</taxon>
        <taxon>Embryophyta</taxon>
        <taxon>Tracheophyta</taxon>
        <taxon>Spermatophyta</taxon>
        <taxon>Magnoliopsida</taxon>
        <taxon>eudicotyledons</taxon>
        <taxon>Gunneridae</taxon>
        <taxon>Pentapetalae</taxon>
        <taxon>rosids</taxon>
        <taxon>fabids</taxon>
        <taxon>Fabales</taxon>
        <taxon>Fabaceae</taxon>
        <taxon>Papilionoideae</taxon>
        <taxon>50 kb inversion clade</taxon>
        <taxon>NPAAA clade</taxon>
        <taxon>Hologalegina</taxon>
        <taxon>IRL clade</taxon>
        <taxon>Fabeae</taxon>
        <taxon>Vicia</taxon>
    </lineage>
</organism>
<dbReference type="AlphaFoldDB" id="A0AAV0YF54"/>
<evidence type="ECO:0000313" key="2">
    <source>
        <dbReference type="Proteomes" id="UP001157006"/>
    </source>
</evidence>
<comment type="caution">
    <text evidence="1">The sequence shown here is derived from an EMBL/GenBank/DDBJ whole genome shotgun (WGS) entry which is preliminary data.</text>
</comment>
<proteinExistence type="predicted"/>
<evidence type="ECO:0000313" key="1">
    <source>
        <dbReference type="EMBL" id="CAI8583107.1"/>
    </source>
</evidence>